<sequence length="173" mass="19806">MPQEETRRGFSRTDNVTETLRRSLELFSNTTAVAREIEFTNKNISPEARTVLGWWRDTPVFVTYPNQEQDGTSKTIIQTVWNVTDLQNFSTTKFQNYLPRKMGSEVRLGKENQGDFYEWFDFSSSGMNDIKYTLVYLDGAVRPQGSGSRLGAVSNLAVAYTEPWSIFADGRFD</sequence>
<comment type="caution">
    <text evidence="1">The sequence shown here is derived from an EMBL/GenBank/DDBJ whole genome shotgun (WGS) entry which is preliminary data.</text>
</comment>
<dbReference type="EMBL" id="JASBWT010000038">
    <property type="protein sequence ID" value="KAJ9092451.1"/>
    <property type="molecule type" value="Genomic_DNA"/>
</dbReference>
<keyword evidence="2" id="KW-1185">Reference proteome</keyword>
<gene>
    <name evidence="1" type="ORF">QFC21_006833</name>
</gene>
<organism evidence="1 2">
    <name type="scientific">Naganishia friedmannii</name>
    <dbReference type="NCBI Taxonomy" id="89922"/>
    <lineage>
        <taxon>Eukaryota</taxon>
        <taxon>Fungi</taxon>
        <taxon>Dikarya</taxon>
        <taxon>Basidiomycota</taxon>
        <taxon>Agaricomycotina</taxon>
        <taxon>Tremellomycetes</taxon>
        <taxon>Filobasidiales</taxon>
        <taxon>Filobasidiaceae</taxon>
        <taxon>Naganishia</taxon>
    </lineage>
</organism>
<name>A0ACC2V0B1_9TREE</name>
<dbReference type="Proteomes" id="UP001227268">
    <property type="component" value="Unassembled WGS sequence"/>
</dbReference>
<protein>
    <submittedName>
        <fullName evidence="1">Uncharacterized protein</fullName>
    </submittedName>
</protein>
<evidence type="ECO:0000313" key="2">
    <source>
        <dbReference type="Proteomes" id="UP001227268"/>
    </source>
</evidence>
<reference evidence="1" key="1">
    <citation type="submission" date="2023-04" db="EMBL/GenBank/DDBJ databases">
        <title>Draft Genome sequencing of Naganishia species isolated from polar environments using Oxford Nanopore Technology.</title>
        <authorList>
            <person name="Leo P."/>
            <person name="Venkateswaran K."/>
        </authorList>
    </citation>
    <scope>NUCLEOTIDE SEQUENCE</scope>
    <source>
        <strain evidence="1">MNA-CCFEE 5423</strain>
    </source>
</reference>
<evidence type="ECO:0000313" key="1">
    <source>
        <dbReference type="EMBL" id="KAJ9092451.1"/>
    </source>
</evidence>
<accession>A0ACC2V0B1</accession>
<proteinExistence type="predicted"/>